<reference evidence="2 3" key="1">
    <citation type="submission" date="2023-02" db="EMBL/GenBank/DDBJ databases">
        <title>LHISI_Scaffold_Assembly.</title>
        <authorList>
            <person name="Stuart O.P."/>
            <person name="Cleave R."/>
            <person name="Magrath M.J.L."/>
            <person name="Mikheyev A.S."/>
        </authorList>
    </citation>
    <scope>NUCLEOTIDE SEQUENCE [LARGE SCALE GENOMIC DNA]</scope>
    <source>
        <strain evidence="2">Daus_M_001</strain>
        <tissue evidence="2">Leg muscle</tissue>
    </source>
</reference>
<proteinExistence type="predicted"/>
<protein>
    <submittedName>
        <fullName evidence="2">Uncharacterized protein</fullName>
    </submittedName>
</protein>
<name>A0ABQ9GJ97_9NEOP</name>
<evidence type="ECO:0000313" key="2">
    <source>
        <dbReference type="EMBL" id="KAJ8872098.1"/>
    </source>
</evidence>
<feature type="region of interest" description="Disordered" evidence="1">
    <location>
        <begin position="1"/>
        <end position="20"/>
    </location>
</feature>
<comment type="caution">
    <text evidence="2">The sequence shown here is derived from an EMBL/GenBank/DDBJ whole genome shotgun (WGS) entry which is preliminary data.</text>
</comment>
<gene>
    <name evidence="2" type="ORF">PR048_025699</name>
</gene>
<sequence>MLGHGRLVARSQRLQSTAPTGRRRRWRLFDCVVALRASANRRATAPRHASTDKKHGRQSRGIPDKDVAGQVGHVIDGKTAVQFSYFARRGDEGIDAHVSVAPSAPALQASRRAKFLQPGGHLKAHFHLNRVLRAERVSSLPPHNEAADGEEQRDQVIAAEHEHRHASCSAGTQDTIQNTVGSSSLIDWLEHVLVRVNCLRTNHEGTVSELRNPEWLGHMRKRHQQPMEYYGINRRSETKNDLEHLYSQSRAVTPVKLRNNDCGFLKHLKSSSTLFIAAMQVRHIPRKQARLQRSMAYVQFSFGYWPRVFVGDSFSPDWANHNKVTPILNVRDSWADTYNVEVLRADEGEAGENPPTSGIVRHNSHLRKSGVNRPGIESGSHWWEASSLTAQPPSVEKAWRHIYEAVNEETTLAPQATAQLATGKKALQPITGCPRRLRRRQVPVTLCGDLALFQGHDSRGLIGGERGRGCPSRYALTQGPDHATVFINPGGQGVVMPAANHCGESRRPSYRDVLTQLYSGVWQTVANSSWRMDHIAFIEHEAHISLDVMIKLAQNEHGCRTERNSTWSQYQKLLHLFAKIGCPCQQRTRVLVILLFLSLTAVYKTCFLSTYPGFANFGDEAPGPVKYENAFSSRQQPMVRDKLPLVAYGIEVYRVLIVLKSTVYLWVTRKLMNMDEFCDVLREENKTEPVAKWCWSIIHAAQLADEMFSNLDHARGDKSRERVAARGSGSWLLFRLVIAHCGMSPIGRSAVVQTGLRAPIGCRHSPIMLAGEEAIAEVGGCCPTPGSYRLRKVFSCEFAIGSEACSAGLINCDPIAKDKIDVNHLYTEVDIAIGSQFSRHDLDDSEPIADLRGSSQWTNS</sequence>
<dbReference type="Proteomes" id="UP001159363">
    <property type="component" value="Chromosome 10"/>
</dbReference>
<keyword evidence="3" id="KW-1185">Reference proteome</keyword>
<dbReference type="EMBL" id="JARBHB010000011">
    <property type="protein sequence ID" value="KAJ8872098.1"/>
    <property type="molecule type" value="Genomic_DNA"/>
</dbReference>
<feature type="region of interest" description="Disordered" evidence="1">
    <location>
        <begin position="40"/>
        <end position="65"/>
    </location>
</feature>
<evidence type="ECO:0000313" key="3">
    <source>
        <dbReference type="Proteomes" id="UP001159363"/>
    </source>
</evidence>
<organism evidence="2 3">
    <name type="scientific">Dryococelus australis</name>
    <dbReference type="NCBI Taxonomy" id="614101"/>
    <lineage>
        <taxon>Eukaryota</taxon>
        <taxon>Metazoa</taxon>
        <taxon>Ecdysozoa</taxon>
        <taxon>Arthropoda</taxon>
        <taxon>Hexapoda</taxon>
        <taxon>Insecta</taxon>
        <taxon>Pterygota</taxon>
        <taxon>Neoptera</taxon>
        <taxon>Polyneoptera</taxon>
        <taxon>Phasmatodea</taxon>
        <taxon>Verophasmatodea</taxon>
        <taxon>Anareolatae</taxon>
        <taxon>Phasmatidae</taxon>
        <taxon>Eurycanthinae</taxon>
        <taxon>Dryococelus</taxon>
    </lineage>
</organism>
<accession>A0ABQ9GJ97</accession>
<evidence type="ECO:0000256" key="1">
    <source>
        <dbReference type="SAM" id="MobiDB-lite"/>
    </source>
</evidence>